<dbReference type="InterPro" id="IPR036397">
    <property type="entry name" value="RNaseH_sf"/>
</dbReference>
<gene>
    <name evidence="8 10" type="primary">orn</name>
    <name evidence="10" type="ORF">Csp1_19400</name>
</gene>
<dbReference type="PANTHER" id="PTHR11046">
    <property type="entry name" value="OLIGORIBONUCLEASE, MITOCHONDRIAL"/>
    <property type="match status" value="1"/>
</dbReference>
<comment type="similarity">
    <text evidence="1 8">Belongs to the oligoribonuclease family.</text>
</comment>
<keyword evidence="11" id="KW-1185">Reference proteome</keyword>
<dbReference type="OrthoDB" id="9801329at2"/>
<proteinExistence type="inferred from homology"/>
<feature type="domain" description="Exonuclease" evidence="9">
    <location>
        <begin position="11"/>
        <end position="186"/>
    </location>
</feature>
<dbReference type="InterPro" id="IPR022894">
    <property type="entry name" value="Oligoribonuclease"/>
</dbReference>
<organism evidence="10 11">
    <name type="scientific">Corynebacterium provencense</name>
    <dbReference type="NCBI Taxonomy" id="1737425"/>
    <lineage>
        <taxon>Bacteria</taxon>
        <taxon>Bacillati</taxon>
        <taxon>Actinomycetota</taxon>
        <taxon>Actinomycetes</taxon>
        <taxon>Mycobacteriales</taxon>
        <taxon>Corynebacteriaceae</taxon>
        <taxon>Corynebacterium</taxon>
    </lineage>
</organism>
<evidence type="ECO:0000256" key="7">
    <source>
        <dbReference type="ARBA" id="ARBA00070964"/>
    </source>
</evidence>
<dbReference type="CDD" id="cd06135">
    <property type="entry name" value="Orn"/>
    <property type="match status" value="1"/>
</dbReference>
<protein>
    <recommendedName>
        <fullName evidence="7 8">Oligoribonuclease</fullName>
        <ecNumber evidence="8">3.1.-.-</ecNumber>
    </recommendedName>
</protein>
<name>A0A2Z3YU35_9CORY</name>
<evidence type="ECO:0000256" key="1">
    <source>
        <dbReference type="ARBA" id="ARBA00009921"/>
    </source>
</evidence>
<keyword evidence="2 8" id="KW-0963">Cytoplasm</keyword>
<sequence length="210" mass="22988">MTPNQIARTDRLVWADCEMTGLDPSRHVLVEIAVIVTDADLVPLDEGIDIVIHATDGELAEMDDFVTKMHGSSGLTDEIRASTVSVKDAEYRVLEYVRSHVASPGVAPLCGNSIASDRKFIAKYMPGLDSFLHYRMIDVSSVKELTRRWYPRVYSGQPAKGMQHRALADILESIRELDYYRRAAFVPSPGPDAEAVEAAAAAATAATPIV</sequence>
<dbReference type="Pfam" id="PF00929">
    <property type="entry name" value="RNase_T"/>
    <property type="match status" value="1"/>
</dbReference>
<dbReference type="GO" id="GO:0000175">
    <property type="term" value="F:3'-5'-RNA exonuclease activity"/>
    <property type="evidence" value="ECO:0007669"/>
    <property type="project" value="InterPro"/>
</dbReference>
<keyword evidence="5 8" id="KW-0269">Exonuclease</keyword>
<keyword evidence="4 8" id="KW-0378">Hydrolase</keyword>
<dbReference type="HAMAP" id="MF_00045">
    <property type="entry name" value="Oligoribonuclease"/>
    <property type="match status" value="1"/>
</dbReference>
<evidence type="ECO:0000256" key="8">
    <source>
        <dbReference type="HAMAP-Rule" id="MF_00045"/>
    </source>
</evidence>
<evidence type="ECO:0000256" key="5">
    <source>
        <dbReference type="ARBA" id="ARBA00022839"/>
    </source>
</evidence>
<dbReference type="EMBL" id="CP024988">
    <property type="protein sequence ID" value="AWT26710.1"/>
    <property type="molecule type" value="Genomic_DNA"/>
</dbReference>
<evidence type="ECO:0000259" key="9">
    <source>
        <dbReference type="SMART" id="SM00479"/>
    </source>
</evidence>
<dbReference type="NCBIfam" id="NF003765">
    <property type="entry name" value="PRK05359.1"/>
    <property type="match status" value="1"/>
</dbReference>
<dbReference type="EC" id="3.1.-.-" evidence="8"/>
<feature type="active site" evidence="8">
    <location>
        <position position="134"/>
    </location>
</feature>
<dbReference type="InterPro" id="IPR013520">
    <property type="entry name" value="Ribonucl_H"/>
</dbReference>
<dbReference type="KEGG" id="cpre:Csp1_19400"/>
<dbReference type="RefSeq" id="WP_110482570.1">
    <property type="nucleotide sequence ID" value="NZ_CP024988.1"/>
</dbReference>
<evidence type="ECO:0000256" key="4">
    <source>
        <dbReference type="ARBA" id="ARBA00022801"/>
    </source>
</evidence>
<dbReference type="FunFam" id="3.30.420.10:FF:000003">
    <property type="entry name" value="Oligoribonuclease"/>
    <property type="match status" value="1"/>
</dbReference>
<dbReference type="GO" id="GO:0003676">
    <property type="term" value="F:nucleic acid binding"/>
    <property type="evidence" value="ECO:0007669"/>
    <property type="project" value="InterPro"/>
</dbReference>
<dbReference type="Gene3D" id="3.30.420.10">
    <property type="entry name" value="Ribonuclease H-like superfamily/Ribonuclease H"/>
    <property type="match status" value="1"/>
</dbReference>
<dbReference type="PANTHER" id="PTHR11046:SF0">
    <property type="entry name" value="OLIGORIBONUCLEASE, MITOCHONDRIAL"/>
    <property type="match status" value="1"/>
</dbReference>
<evidence type="ECO:0000256" key="6">
    <source>
        <dbReference type="ARBA" id="ARBA00057155"/>
    </source>
</evidence>
<dbReference type="Proteomes" id="UP000247696">
    <property type="component" value="Chromosome"/>
</dbReference>
<evidence type="ECO:0000313" key="10">
    <source>
        <dbReference type="EMBL" id="AWT26710.1"/>
    </source>
</evidence>
<dbReference type="InterPro" id="IPR012337">
    <property type="entry name" value="RNaseH-like_sf"/>
</dbReference>
<dbReference type="SUPFAM" id="SSF53098">
    <property type="entry name" value="Ribonuclease H-like"/>
    <property type="match status" value="1"/>
</dbReference>
<dbReference type="STRING" id="1737425.GCA_900049755_02101"/>
<comment type="subcellular location">
    <subcellularLocation>
        <location evidence="8">Cytoplasm</location>
    </subcellularLocation>
</comment>
<evidence type="ECO:0000313" key="11">
    <source>
        <dbReference type="Proteomes" id="UP000247696"/>
    </source>
</evidence>
<evidence type="ECO:0000256" key="2">
    <source>
        <dbReference type="ARBA" id="ARBA00022490"/>
    </source>
</evidence>
<dbReference type="SMART" id="SM00479">
    <property type="entry name" value="EXOIII"/>
    <property type="match status" value="1"/>
</dbReference>
<keyword evidence="3 8" id="KW-0540">Nuclease</keyword>
<evidence type="ECO:0000256" key="3">
    <source>
        <dbReference type="ARBA" id="ARBA00022722"/>
    </source>
</evidence>
<comment type="function">
    <text evidence="6 8">3'-to-5' exoribonuclease specific for small oligoribonucleotides.</text>
</comment>
<dbReference type="AlphaFoldDB" id="A0A2Z3YU35"/>
<dbReference type="GO" id="GO:0005737">
    <property type="term" value="C:cytoplasm"/>
    <property type="evidence" value="ECO:0007669"/>
    <property type="project" value="UniProtKB-SubCell"/>
</dbReference>
<accession>A0A2Z3YU35</accession>
<reference evidence="11" key="1">
    <citation type="submission" date="2017-11" db="EMBL/GenBank/DDBJ databases">
        <title>Otitis media/interna in a cat caused by the recently described species Corynebacterium provencense.</title>
        <authorList>
            <person name="Kittl S."/>
            <person name="Brodard I."/>
            <person name="Rychener L."/>
            <person name="Jores J."/>
            <person name="Roosje P."/>
            <person name="Gobeli Brawand S."/>
        </authorList>
    </citation>
    <scope>NUCLEOTIDE SEQUENCE [LARGE SCALE GENOMIC DNA]</scope>
    <source>
        <strain evidence="11">17KM38</strain>
    </source>
</reference>